<feature type="compositionally biased region" description="Low complexity" evidence="1">
    <location>
        <begin position="322"/>
        <end position="332"/>
    </location>
</feature>
<feature type="region of interest" description="Disordered" evidence="1">
    <location>
        <begin position="322"/>
        <end position="381"/>
    </location>
</feature>
<dbReference type="InterPro" id="IPR055647">
    <property type="entry name" value="DUF7223"/>
</dbReference>
<keyword evidence="2" id="KW-0732">Signal</keyword>
<feature type="signal peptide" evidence="2">
    <location>
        <begin position="1"/>
        <end position="19"/>
    </location>
</feature>
<protein>
    <recommendedName>
        <fullName evidence="3">DUF7223 domain-containing protein</fullName>
    </recommendedName>
</protein>
<proteinExistence type="predicted"/>
<sequence length="432" mass="44555">MRVQTGFLALFSVLRGATALYELPDVPLRRELRFTDLFEAVQSPVLRRSTHDATFSLDFEVTDEELTSGEFHGAELAVTCKECSTTGEVIASAMLPDISDIDITHPGDIFDTSMLGLTFNGVGATIKLDLSAEGSGDFSVPLLKSESPIGVSGPGFQIGVVFSVDLVLKVTGKIKTEGGFKVVIPDGSSFIIPFDESKPNIAKFNGASASLLPVKVSLPAGITAALRLKVQAGVMLPDLEFLDAKALAGASISIPEVHIKESASSSSKTCLVPVSADLNINAGVFVDIGASLGGEDIGDFNPKASTTLFAASTSTCLKSASSSSVRHSASKSPTRHHSASVTPGPSHASGRPGPTTLATSRKTASQGSPSGGGSGNNGDNGGFGAPSSFAVAARTYAKRSAYPITLQSLATPITNFAVATPTPAVPVRPVRF</sequence>
<dbReference type="Proteomes" id="UP000481858">
    <property type="component" value="Unassembled WGS sequence"/>
</dbReference>
<dbReference type="AlphaFoldDB" id="A0A7C8MZV0"/>
<evidence type="ECO:0000313" key="4">
    <source>
        <dbReference type="EMBL" id="KAF2969694.1"/>
    </source>
</evidence>
<evidence type="ECO:0000256" key="2">
    <source>
        <dbReference type="SAM" id="SignalP"/>
    </source>
</evidence>
<feature type="chain" id="PRO_5028846637" description="DUF7223 domain-containing protein" evidence="2">
    <location>
        <begin position="20"/>
        <end position="432"/>
    </location>
</feature>
<name>A0A7C8MZV0_9PEZI</name>
<reference evidence="4 5" key="1">
    <citation type="submission" date="2019-12" db="EMBL/GenBank/DDBJ databases">
        <title>Draft genome sequence of the ascomycete Xylaria multiplex DSM 110363.</title>
        <authorList>
            <person name="Buettner E."/>
            <person name="Kellner H."/>
        </authorList>
    </citation>
    <scope>NUCLEOTIDE SEQUENCE [LARGE SCALE GENOMIC DNA]</scope>
    <source>
        <strain evidence="4 5">DSM 110363</strain>
    </source>
</reference>
<dbReference type="InParanoid" id="A0A7C8MZV0"/>
<organism evidence="4 5">
    <name type="scientific">Xylaria multiplex</name>
    <dbReference type="NCBI Taxonomy" id="323545"/>
    <lineage>
        <taxon>Eukaryota</taxon>
        <taxon>Fungi</taxon>
        <taxon>Dikarya</taxon>
        <taxon>Ascomycota</taxon>
        <taxon>Pezizomycotina</taxon>
        <taxon>Sordariomycetes</taxon>
        <taxon>Xylariomycetidae</taxon>
        <taxon>Xylariales</taxon>
        <taxon>Xylariaceae</taxon>
        <taxon>Xylaria</taxon>
    </lineage>
</organism>
<gene>
    <name evidence="4" type="ORF">GQX73_g3931</name>
</gene>
<keyword evidence="5" id="KW-1185">Reference proteome</keyword>
<evidence type="ECO:0000259" key="3">
    <source>
        <dbReference type="Pfam" id="PF23865"/>
    </source>
</evidence>
<dbReference type="OrthoDB" id="4733706at2759"/>
<accession>A0A7C8MZV0</accession>
<feature type="domain" description="DUF7223" evidence="3">
    <location>
        <begin position="64"/>
        <end position="296"/>
    </location>
</feature>
<dbReference type="Pfam" id="PF23865">
    <property type="entry name" value="DUF7223"/>
    <property type="match status" value="1"/>
</dbReference>
<comment type="caution">
    <text evidence="4">The sequence shown here is derived from an EMBL/GenBank/DDBJ whole genome shotgun (WGS) entry which is preliminary data.</text>
</comment>
<dbReference type="EMBL" id="WUBL01000033">
    <property type="protein sequence ID" value="KAF2969694.1"/>
    <property type="molecule type" value="Genomic_DNA"/>
</dbReference>
<feature type="compositionally biased region" description="Polar residues" evidence="1">
    <location>
        <begin position="356"/>
        <end position="366"/>
    </location>
</feature>
<evidence type="ECO:0000313" key="5">
    <source>
        <dbReference type="Proteomes" id="UP000481858"/>
    </source>
</evidence>
<feature type="compositionally biased region" description="Gly residues" evidence="1">
    <location>
        <begin position="369"/>
        <end position="381"/>
    </location>
</feature>
<evidence type="ECO:0000256" key="1">
    <source>
        <dbReference type="SAM" id="MobiDB-lite"/>
    </source>
</evidence>